<evidence type="ECO:0000313" key="4">
    <source>
        <dbReference type="Proteomes" id="UP000192578"/>
    </source>
</evidence>
<protein>
    <recommendedName>
        <fullName evidence="2">DUF7789 domain-containing protein</fullName>
    </recommendedName>
</protein>
<keyword evidence="1" id="KW-0472">Membrane</keyword>
<dbReference type="OrthoDB" id="2448307at2759"/>
<dbReference type="InterPro" id="IPR056691">
    <property type="entry name" value="DUF7789"/>
</dbReference>
<dbReference type="AlphaFoldDB" id="A0A1W0WY59"/>
<dbReference type="Pfam" id="PF25044">
    <property type="entry name" value="DUF7789"/>
    <property type="match status" value="2"/>
</dbReference>
<feature type="transmembrane region" description="Helical" evidence="1">
    <location>
        <begin position="260"/>
        <end position="278"/>
    </location>
</feature>
<feature type="transmembrane region" description="Helical" evidence="1">
    <location>
        <begin position="152"/>
        <end position="171"/>
    </location>
</feature>
<evidence type="ECO:0000256" key="1">
    <source>
        <dbReference type="SAM" id="Phobius"/>
    </source>
</evidence>
<dbReference type="EMBL" id="MTYJ01000033">
    <property type="protein sequence ID" value="OQV20144.1"/>
    <property type="molecule type" value="Genomic_DNA"/>
</dbReference>
<accession>A0A1W0WY59</accession>
<evidence type="ECO:0000259" key="2">
    <source>
        <dbReference type="Pfam" id="PF25044"/>
    </source>
</evidence>
<feature type="domain" description="DUF7789" evidence="2">
    <location>
        <begin position="20"/>
        <end position="168"/>
    </location>
</feature>
<keyword evidence="1" id="KW-1133">Transmembrane helix</keyword>
<keyword evidence="4" id="KW-1185">Reference proteome</keyword>
<gene>
    <name evidence="3" type="ORF">BV898_05936</name>
</gene>
<feature type="domain" description="DUF7789" evidence="2">
    <location>
        <begin position="191"/>
        <end position="316"/>
    </location>
</feature>
<comment type="caution">
    <text evidence="3">The sequence shown here is derived from an EMBL/GenBank/DDBJ whole genome shotgun (WGS) entry which is preliminary data.</text>
</comment>
<feature type="transmembrane region" description="Helical" evidence="1">
    <location>
        <begin position="33"/>
        <end position="51"/>
    </location>
</feature>
<dbReference type="PANTHER" id="PTHR39299:SF1">
    <property type="entry name" value="TRANSMEMBRANE PROTEIN"/>
    <property type="match status" value="1"/>
</dbReference>
<organism evidence="3 4">
    <name type="scientific">Hypsibius exemplaris</name>
    <name type="common">Freshwater tardigrade</name>
    <dbReference type="NCBI Taxonomy" id="2072580"/>
    <lineage>
        <taxon>Eukaryota</taxon>
        <taxon>Metazoa</taxon>
        <taxon>Ecdysozoa</taxon>
        <taxon>Tardigrada</taxon>
        <taxon>Eutardigrada</taxon>
        <taxon>Parachela</taxon>
        <taxon>Hypsibioidea</taxon>
        <taxon>Hypsibiidae</taxon>
        <taxon>Hypsibius</taxon>
    </lineage>
</organism>
<dbReference type="Proteomes" id="UP000192578">
    <property type="component" value="Unassembled WGS sequence"/>
</dbReference>
<sequence>MDFLSADGKPKEKMTSSIFGRRRTLNDLNKSEVLFLSVGLVSLVACSGLTIERLVYLSPANCPHLLPGQNHTIAQDQKCGAEFTFALLIFINCGFCLFHVFHGVIWERPYELYIFIASVGVATCYCIVDFIVGIQEGLYQNTYPFTIKLTRLVILLTVGVLDVVLACRIAWDFLRAGRFACNVVQTYDEVLQKKCKIHFFTQSLLTFDLEFQVTLVVLILRNGFEFNVTQEELGLLIGGLVFTVIWIVAANFSIRYENRPVTWAVLATSVLEPAYIIYKMVDSANILKSKNADAISTSLHYCVFIGGSLGLLIRLVTVGALYTTKQSYGEGLNERIYGDGQFSFSTLKPGQSGTEDTSIQ</sequence>
<feature type="transmembrane region" description="Helical" evidence="1">
    <location>
        <begin position="233"/>
        <end position="254"/>
    </location>
</feature>
<proteinExistence type="predicted"/>
<name>A0A1W0WY59_HYPEX</name>
<reference evidence="4" key="1">
    <citation type="submission" date="2017-01" db="EMBL/GenBank/DDBJ databases">
        <title>Comparative genomics of anhydrobiosis in the tardigrade Hypsibius dujardini.</title>
        <authorList>
            <person name="Yoshida Y."/>
            <person name="Koutsovoulos G."/>
            <person name="Laetsch D."/>
            <person name="Stevens L."/>
            <person name="Kumar S."/>
            <person name="Horikawa D."/>
            <person name="Ishino K."/>
            <person name="Komine S."/>
            <person name="Tomita M."/>
            <person name="Blaxter M."/>
            <person name="Arakawa K."/>
        </authorList>
    </citation>
    <scope>NUCLEOTIDE SEQUENCE [LARGE SCALE GENOMIC DNA]</scope>
    <source>
        <strain evidence="4">Z151</strain>
    </source>
</reference>
<feature type="transmembrane region" description="Helical" evidence="1">
    <location>
        <begin position="299"/>
        <end position="322"/>
    </location>
</feature>
<dbReference type="PANTHER" id="PTHR39299">
    <property type="entry name" value="TRANSMEMBRANE PROTEIN"/>
    <property type="match status" value="1"/>
</dbReference>
<keyword evidence="1" id="KW-0812">Transmembrane</keyword>
<feature type="transmembrane region" description="Helical" evidence="1">
    <location>
        <begin position="112"/>
        <end position="132"/>
    </location>
</feature>
<feature type="transmembrane region" description="Helical" evidence="1">
    <location>
        <begin position="85"/>
        <end position="106"/>
    </location>
</feature>
<evidence type="ECO:0000313" key="3">
    <source>
        <dbReference type="EMBL" id="OQV20144.1"/>
    </source>
</evidence>